<dbReference type="EMBL" id="LUUB01000036">
    <property type="protein sequence ID" value="OAF13377.1"/>
    <property type="molecule type" value="Genomic_DNA"/>
</dbReference>
<feature type="transmembrane region" description="Helical" evidence="1">
    <location>
        <begin position="20"/>
        <end position="41"/>
    </location>
</feature>
<dbReference type="RefSeq" id="WP_063698203.1">
    <property type="nucleotide sequence ID" value="NZ_LUUB01000036.1"/>
</dbReference>
<sequence>MLPSQNLPNLSIGYSRVRLLRFFGIGLLLTLLCAAIAFNWYHSNNITAFQIAACYFGVAFFGFATCKVFWMLISSRKPVVFISRVGIRDTRIADETISWRSVRDISIWQHRSLKIVVLKLDPLLAERFVGGYLKRALSLLNKALGAGGVVVNAAGLTMDAETLFDACKQYWTAGRSAYPGRSVPEPEHIS</sequence>
<comment type="caution">
    <text evidence="2">The sequence shown here is derived from an EMBL/GenBank/DDBJ whole genome shotgun (WGS) entry which is preliminary data.</text>
</comment>
<keyword evidence="3" id="KW-1185">Reference proteome</keyword>
<feature type="transmembrane region" description="Helical" evidence="1">
    <location>
        <begin position="47"/>
        <end position="73"/>
    </location>
</feature>
<evidence type="ECO:0000313" key="2">
    <source>
        <dbReference type="EMBL" id="OAF13377.1"/>
    </source>
</evidence>
<keyword evidence="1" id="KW-0812">Transmembrane</keyword>
<gene>
    <name evidence="2" type="ORF">AYJ54_44415</name>
</gene>
<dbReference type="InterPro" id="IPR048136">
    <property type="entry name" value="STM3941-like"/>
</dbReference>
<accession>A0A176Z2E0</accession>
<dbReference type="AlphaFoldDB" id="A0A176Z2E0"/>
<proteinExistence type="predicted"/>
<dbReference type="NCBIfam" id="NF041635">
    <property type="entry name" value="STM3941_fam"/>
    <property type="match status" value="1"/>
</dbReference>
<evidence type="ECO:0000256" key="1">
    <source>
        <dbReference type="SAM" id="Phobius"/>
    </source>
</evidence>
<organism evidence="2 3">
    <name type="scientific">Bradyrhizobium centrolobii</name>
    <dbReference type="NCBI Taxonomy" id="1505087"/>
    <lineage>
        <taxon>Bacteria</taxon>
        <taxon>Pseudomonadati</taxon>
        <taxon>Pseudomonadota</taxon>
        <taxon>Alphaproteobacteria</taxon>
        <taxon>Hyphomicrobiales</taxon>
        <taxon>Nitrobacteraceae</taxon>
        <taxon>Bradyrhizobium</taxon>
    </lineage>
</organism>
<protein>
    <submittedName>
        <fullName evidence="2">Uncharacterized protein</fullName>
    </submittedName>
</protein>
<name>A0A176Z2E0_9BRAD</name>
<dbReference type="Proteomes" id="UP000076959">
    <property type="component" value="Unassembled WGS sequence"/>
</dbReference>
<reference evidence="2 3" key="1">
    <citation type="submission" date="2016-03" db="EMBL/GenBank/DDBJ databases">
        <title>Draft Genome Sequence of the Strain BR 10245 (Bradyrhizobium sp.) isolated from nodules of Centrolobium paraense.</title>
        <authorList>
            <person name="Simoes-Araujo J.L.Sr."/>
            <person name="Barauna A.C."/>
            <person name="Silva K."/>
            <person name="Zilli J.E."/>
        </authorList>
    </citation>
    <scope>NUCLEOTIDE SEQUENCE [LARGE SCALE GENOMIC DNA]</scope>
    <source>
        <strain evidence="2 3">BR 10245</strain>
    </source>
</reference>
<keyword evidence="1" id="KW-0472">Membrane</keyword>
<evidence type="ECO:0000313" key="3">
    <source>
        <dbReference type="Proteomes" id="UP000076959"/>
    </source>
</evidence>
<dbReference type="OrthoDB" id="3298743at2"/>
<keyword evidence="1" id="KW-1133">Transmembrane helix</keyword>